<dbReference type="SUPFAM" id="SSF141729">
    <property type="entry name" value="FimD N-terminal domain-like"/>
    <property type="match status" value="1"/>
</dbReference>
<evidence type="ECO:0000256" key="8">
    <source>
        <dbReference type="ARBA" id="ARBA00023237"/>
    </source>
</evidence>
<dbReference type="Gene3D" id="2.60.40.2070">
    <property type="match status" value="1"/>
</dbReference>
<keyword evidence="3" id="KW-0813">Transport</keyword>
<organism evidence="12 13">
    <name type="scientific">Pseudomonas fluorescens</name>
    <dbReference type="NCBI Taxonomy" id="294"/>
    <lineage>
        <taxon>Bacteria</taxon>
        <taxon>Pseudomonadati</taxon>
        <taxon>Pseudomonadota</taxon>
        <taxon>Gammaproteobacteria</taxon>
        <taxon>Pseudomonadales</taxon>
        <taxon>Pseudomonadaceae</taxon>
        <taxon>Pseudomonas</taxon>
    </lineage>
</organism>
<dbReference type="PANTHER" id="PTHR30451">
    <property type="entry name" value="OUTER MEMBRANE USHER PROTEIN"/>
    <property type="match status" value="1"/>
</dbReference>
<dbReference type="InterPro" id="IPR025885">
    <property type="entry name" value="PapC_N"/>
</dbReference>
<dbReference type="GO" id="GO:0009279">
    <property type="term" value="C:cell outer membrane"/>
    <property type="evidence" value="ECO:0007669"/>
    <property type="project" value="UniProtKB-SubCell"/>
</dbReference>
<dbReference type="Pfam" id="PF13953">
    <property type="entry name" value="PapC_C"/>
    <property type="match status" value="1"/>
</dbReference>
<protein>
    <submittedName>
        <fullName evidence="12">Outer membrane usher protein YraJ</fullName>
    </submittedName>
</protein>
<dbReference type="Pfam" id="PF00577">
    <property type="entry name" value="Usher"/>
    <property type="match status" value="1"/>
</dbReference>
<comment type="subcellular location">
    <subcellularLocation>
        <location evidence="1">Cell outer membrane</location>
        <topology evidence="1">Multi-pass membrane protein</topology>
    </subcellularLocation>
</comment>
<keyword evidence="5" id="KW-0812">Transmembrane</keyword>
<dbReference type="Gene3D" id="2.60.40.3110">
    <property type="match status" value="1"/>
</dbReference>
<feature type="domain" description="PapC N-terminal" evidence="11">
    <location>
        <begin position="24"/>
        <end position="153"/>
    </location>
</feature>
<feature type="domain" description="PapC-like C-terminal" evidence="10">
    <location>
        <begin position="716"/>
        <end position="778"/>
    </location>
</feature>
<keyword evidence="8" id="KW-0998">Cell outer membrane</keyword>
<evidence type="ECO:0000256" key="5">
    <source>
        <dbReference type="ARBA" id="ARBA00022692"/>
    </source>
</evidence>
<evidence type="ECO:0000259" key="10">
    <source>
        <dbReference type="Pfam" id="PF13953"/>
    </source>
</evidence>
<dbReference type="Pfam" id="PF13954">
    <property type="entry name" value="PapC_N"/>
    <property type="match status" value="1"/>
</dbReference>
<feature type="chain" id="PRO_5022873142" evidence="9">
    <location>
        <begin position="21"/>
        <end position="797"/>
    </location>
</feature>
<evidence type="ECO:0000256" key="4">
    <source>
        <dbReference type="ARBA" id="ARBA00022452"/>
    </source>
</evidence>
<keyword evidence="4" id="KW-1134">Transmembrane beta strand</keyword>
<dbReference type="RefSeq" id="WP_150793805.1">
    <property type="nucleotide sequence ID" value="NZ_CABVJG010000007.1"/>
</dbReference>
<evidence type="ECO:0000256" key="7">
    <source>
        <dbReference type="ARBA" id="ARBA00023136"/>
    </source>
</evidence>
<reference evidence="12 13" key="1">
    <citation type="submission" date="2019-09" db="EMBL/GenBank/DDBJ databases">
        <authorList>
            <person name="Chandra G."/>
            <person name="Truman W A."/>
        </authorList>
    </citation>
    <scope>NUCLEOTIDE SEQUENCE [LARGE SCALE GENOMIC DNA]</scope>
    <source>
        <strain evidence="12">PS925</strain>
    </source>
</reference>
<feature type="signal peptide" evidence="9">
    <location>
        <begin position="1"/>
        <end position="20"/>
    </location>
</feature>
<dbReference type="Gene3D" id="3.10.20.410">
    <property type="match status" value="1"/>
</dbReference>
<dbReference type="InterPro" id="IPR025949">
    <property type="entry name" value="PapC-like_C"/>
</dbReference>
<evidence type="ECO:0000256" key="3">
    <source>
        <dbReference type="ARBA" id="ARBA00022448"/>
    </source>
</evidence>
<keyword evidence="7" id="KW-0472">Membrane</keyword>
<comment type="similarity">
    <text evidence="2">Belongs to the fimbrial export usher family.</text>
</comment>
<dbReference type="InterPro" id="IPR042186">
    <property type="entry name" value="FimD_plug_dom"/>
</dbReference>
<evidence type="ECO:0000256" key="6">
    <source>
        <dbReference type="ARBA" id="ARBA00022729"/>
    </source>
</evidence>
<evidence type="ECO:0000259" key="11">
    <source>
        <dbReference type="Pfam" id="PF13954"/>
    </source>
</evidence>
<evidence type="ECO:0000256" key="9">
    <source>
        <dbReference type="SAM" id="SignalP"/>
    </source>
</evidence>
<proteinExistence type="inferred from homology"/>
<evidence type="ECO:0000313" key="13">
    <source>
        <dbReference type="Proteomes" id="UP000412311"/>
    </source>
</evidence>
<dbReference type="InterPro" id="IPR043142">
    <property type="entry name" value="PapC-like_C_sf"/>
</dbReference>
<accession>A0A5E7TXV6</accession>
<dbReference type="Gene3D" id="2.60.40.2610">
    <property type="entry name" value="Outer membrane usher protein FimD, plug domain"/>
    <property type="match status" value="1"/>
</dbReference>
<dbReference type="GO" id="GO:0015473">
    <property type="term" value="F:fimbrial usher porin activity"/>
    <property type="evidence" value="ECO:0007669"/>
    <property type="project" value="InterPro"/>
</dbReference>
<dbReference type="Proteomes" id="UP000412311">
    <property type="component" value="Unassembled WGS sequence"/>
</dbReference>
<dbReference type="InterPro" id="IPR037224">
    <property type="entry name" value="PapC_N_sf"/>
</dbReference>
<keyword evidence="6 9" id="KW-0732">Signal</keyword>
<name>A0A5E7TXV6_PSEFL</name>
<sequence length="797" mass="86273" precursor="true">MSYRHSLALLSLLASANACAESVTFDPNVLRARGLDLQLAEYFQDAPRFQQGTHSVLLSVNGVPKGRVLATFDEQGELCTTETLLEQANMRVEALPNLDCRRFVDSFDGVIARLDPGKEQIELLLPTGLVAPTAAARRNYAHGGSAALFNYDALVLGNEYVGQTTHYRSLNTELGLNINDWALRSRQSYAAFEGSSQTEHLYAYASRTFESLQTNMQLGQLNMASPLFAGEAFTGVQLQPEAALGELEADSEGAHVEGIAYSAARVEVRQNGALIYTTLVPPGPFSLVGLPLLSQSLDLEVTVYEEDGQQRSFIVPGDSLGGLAPGRQPGFAVTAGRVRRYARDDRDAPDFVAASKDWRLAAGKQLTAGAMLGSDYQSAGMALQIPLLPRTALGLRQVVSRARREDQVGAQFQLSLSTALTERVSANLSVTQQVQGFRTLSDTTWNRDTDQPDQRIRNQMTLGLSGASLLLGSFSGGFSRFTDFEDDTSSRLSASWSRMFQRTSVSLSLERDMGGSAHDSRGFATYLTVSVPMGRSGALRSFVRKDDLSGTRSGLRLNQQINDAVAYSATVERPENGEADVSGRLNLLPRYTQVDLGYSQRGSGSTGYDFGARGGVALHSEGLTLSPYTVRETFALLKAGDAAGVKLRTPYGPVWTDAAGRAVVASVPAYRNTRVEIDTASLARNVDVLNGYREIAAARGSVQRLEFQMATSRRVLLHAHTADDQVVGKGFGVFDEQGRYVTSVLDDGRIFLSDIQADAALHVQKADGSRCHLTFELAEEADPDELYESASARCSDA</sequence>
<dbReference type="PANTHER" id="PTHR30451:SF8">
    <property type="entry name" value="FIMBRIAL USHER PROTEIN"/>
    <property type="match status" value="1"/>
</dbReference>
<dbReference type="AlphaFoldDB" id="A0A5E7TXV6"/>
<gene>
    <name evidence="12" type="primary">yraJ</name>
    <name evidence="12" type="ORF">PS925_02576</name>
</gene>
<dbReference type="GO" id="GO:0009297">
    <property type="term" value="P:pilus assembly"/>
    <property type="evidence" value="ECO:0007669"/>
    <property type="project" value="InterPro"/>
</dbReference>
<evidence type="ECO:0000313" key="12">
    <source>
        <dbReference type="EMBL" id="VVQ03837.1"/>
    </source>
</evidence>
<dbReference type="EMBL" id="CABVJG010000007">
    <property type="protein sequence ID" value="VVQ03837.1"/>
    <property type="molecule type" value="Genomic_DNA"/>
</dbReference>
<evidence type="ECO:0000256" key="2">
    <source>
        <dbReference type="ARBA" id="ARBA00008064"/>
    </source>
</evidence>
<dbReference type="InterPro" id="IPR000015">
    <property type="entry name" value="Fimb_usher"/>
</dbReference>
<evidence type="ECO:0000256" key="1">
    <source>
        <dbReference type="ARBA" id="ARBA00004571"/>
    </source>
</evidence>